<evidence type="ECO:0000313" key="3">
    <source>
        <dbReference type="EMBL" id="MDQ0473766.1"/>
    </source>
</evidence>
<organism evidence="3 4">
    <name type="scientific">Labrys wisconsinensis</name>
    <dbReference type="NCBI Taxonomy" id="425677"/>
    <lineage>
        <taxon>Bacteria</taxon>
        <taxon>Pseudomonadati</taxon>
        <taxon>Pseudomonadota</taxon>
        <taxon>Alphaproteobacteria</taxon>
        <taxon>Hyphomicrobiales</taxon>
        <taxon>Xanthobacteraceae</taxon>
        <taxon>Labrys</taxon>
    </lineage>
</organism>
<accession>A0ABU0JHK5</accession>
<dbReference type="InterPro" id="IPR006442">
    <property type="entry name" value="Antitoxin_Phd/YefM"/>
</dbReference>
<comment type="similarity">
    <text evidence="1 2">Belongs to the phD/YefM antitoxin family.</text>
</comment>
<comment type="caution">
    <text evidence="3">The sequence shown here is derived from an EMBL/GenBank/DDBJ whole genome shotgun (WGS) entry which is preliminary data.</text>
</comment>
<evidence type="ECO:0000313" key="4">
    <source>
        <dbReference type="Proteomes" id="UP001242480"/>
    </source>
</evidence>
<sequence>MKSFTTADLNKQVGAVTDAARKEPVIITHHRRPKFVLMSIEAFDELHRERGDLRRSFTLEAMPEDVRNGLLALADSYEEDRDGE</sequence>
<evidence type="ECO:0000256" key="1">
    <source>
        <dbReference type="ARBA" id="ARBA00009981"/>
    </source>
</evidence>
<evidence type="ECO:0000256" key="2">
    <source>
        <dbReference type="RuleBase" id="RU362080"/>
    </source>
</evidence>
<dbReference type="NCBIfam" id="TIGR01552">
    <property type="entry name" value="phd_fam"/>
    <property type="match status" value="1"/>
</dbReference>
<dbReference type="Gene3D" id="3.40.1620.10">
    <property type="entry name" value="YefM-like domain"/>
    <property type="match status" value="1"/>
</dbReference>
<dbReference type="RefSeq" id="WP_307282390.1">
    <property type="nucleotide sequence ID" value="NZ_JAUSVX010000018.1"/>
</dbReference>
<reference evidence="3 4" key="1">
    <citation type="submission" date="2023-07" db="EMBL/GenBank/DDBJ databases">
        <title>Genomic Encyclopedia of Type Strains, Phase IV (KMG-IV): sequencing the most valuable type-strain genomes for metagenomic binning, comparative biology and taxonomic classification.</title>
        <authorList>
            <person name="Goeker M."/>
        </authorList>
    </citation>
    <scope>NUCLEOTIDE SEQUENCE [LARGE SCALE GENOMIC DNA]</scope>
    <source>
        <strain evidence="3 4">DSM 19619</strain>
    </source>
</reference>
<name>A0ABU0JHK5_9HYPH</name>
<gene>
    <name evidence="3" type="ORF">QO011_006802</name>
</gene>
<dbReference type="EMBL" id="JAUSVX010000018">
    <property type="protein sequence ID" value="MDQ0473766.1"/>
    <property type="molecule type" value="Genomic_DNA"/>
</dbReference>
<dbReference type="Proteomes" id="UP001242480">
    <property type="component" value="Unassembled WGS sequence"/>
</dbReference>
<dbReference type="InterPro" id="IPR036165">
    <property type="entry name" value="YefM-like_sf"/>
</dbReference>
<dbReference type="Pfam" id="PF02604">
    <property type="entry name" value="PhdYeFM_antitox"/>
    <property type="match status" value="1"/>
</dbReference>
<proteinExistence type="inferred from homology"/>
<keyword evidence="4" id="KW-1185">Reference proteome</keyword>
<comment type="function">
    <text evidence="2">Antitoxin component of a type II toxin-antitoxin (TA) system.</text>
</comment>
<dbReference type="SUPFAM" id="SSF143120">
    <property type="entry name" value="YefM-like"/>
    <property type="match status" value="1"/>
</dbReference>
<protein>
    <recommendedName>
        <fullName evidence="2">Antitoxin</fullName>
    </recommendedName>
</protein>